<dbReference type="Pfam" id="PF12733">
    <property type="entry name" value="Cadherin-like"/>
    <property type="match status" value="1"/>
</dbReference>
<dbReference type="Proteomes" id="UP001610861">
    <property type="component" value="Unassembled WGS sequence"/>
</dbReference>
<name>A0ABW7Q2Z0_9MICO</name>
<dbReference type="Pfam" id="PF07944">
    <property type="entry name" value="Beta-AFase-like_GH127_cat"/>
    <property type="match status" value="1"/>
</dbReference>
<dbReference type="Pfam" id="PF20578">
    <property type="entry name" value="aBig_2"/>
    <property type="match status" value="1"/>
</dbReference>
<sequence>MTHSTGALTAPAASRRHPLRSVRRAVALGTAAIVAAAGLAFVAPTAATAADISIESKKVLDLKLDGNLTDASTHAAAVSLQKGAAAYGTGVSGQAFNFNGSTALKLGTAAYLQPQDLTVSFWYKPNATMTGEQVFAWSKTVYNSDGWYLTSESDTSSLALSVGPSTGQPYKVAVDSPRATFFPAGQWTHIVVTYDKTTKVVTFYRNGVRQVATVKYPVSATATGVLGSESTSVKTLGYNGPNYNGSHLNGLLDEYSLYNGVATIADVVTLTQRGNASFDPATVAQSDANALSVPASADADFTLPVQGNSGSVITWASSNSGVLSTSGGDIHVTRPTGTTAASATLTASVSYGGSAPVTKNFTVTVPPVGATTPSIYLEEAGLENVLVEDDYLENANAKTVAYLLSLDPEKFLYSWYLQAGLQPTTTSGYGGWEATSGTRFQGHFFGHYISALSQAYSTTTDAATKAQLLAKLTAAVDGIKKAQDAYAAANPANAGFVAPFSISVLPNGGGGLLVPFYNLHKVLAGLLDAYEYAPAPVATKARAVAAAFGTWVKNWAGSLSNPASILTTEYGGMNEALYELYSITKDPNHKRAAEYFDETTLFQQLANGQDVLDGKHANTTIPKLVGALKRYTVFMDNPDLYATLTSAEKAALPMYRTAAEKFWEIVIRDHTYAGGGNSQSEHFHAADNIYADATNGTTSGYGENSTVEGCNEYNMLKLSRLLFQVTKDVKFADYYESTYINTILASQNPETGMVTYFQPQTAGYAKIFGTPLDQFWCDHGTGIESFTKLGDSIYFQDDTSVYVNMFRSSVYSSPDQNLKLTQTADIPNTDTATFDVASLDGRALPAGTTVRLRVPSWVAATPTLTVNGVVKDVAPLTDAGYISVVVAAGDKLTYKLPAKVWVDAGSENPNWVALKYGPVLLASELSRVNANASYTAGVLVQMSTADKSLNGNVTVADAAQWKADIATNLERISNGANNNGMTTMRFKLHNVDSKSAGLTFEPYYSLYNARYALYLTLVQPDSPESQAQILKEKQQQRIAETTIDSLTSFDDNNSEAGKNYKFNKSGVGVWLGQPYRDGQMATDAYFQYEMIVDPSRPANYLGVRYFGGDNGRTFDVYVNDVLLKHERITNAAGSSTWYVQYDEIPASVISGIAAKDSYKRDSTGSYVLDAKGQKIPVVTVRFQGNGTSYVGGVYGVYTASKTTYATDADLSALSFDGGRLTPSLAKGVYAYTVTVPQDATTATFDADPAVPSGLVYVGDILIDDTKPRTVALQAGDQPTVLTLRATAQDHTTSATYTVQIVREKPAPPLTVTAQTLVRCAAGKAVVTVQATNTSDVPVALAITTPYGSKQVAELAPGKTTSQAFTTKLATLPAGEASVKATATVDAKAASATVTAPIAALSCG</sequence>
<keyword evidence="1" id="KW-0732">Signal</keyword>
<keyword evidence="2" id="KW-1015">Disulfide bond</keyword>
<dbReference type="PANTHER" id="PTHR31151:SF0">
    <property type="entry name" value="PROLINE-TRNA LIGASE (DUF1680)"/>
    <property type="match status" value="1"/>
</dbReference>
<evidence type="ECO:0000259" key="3">
    <source>
        <dbReference type="SMART" id="SM00560"/>
    </source>
</evidence>
<proteinExistence type="predicted"/>
<dbReference type="Pfam" id="PF20736">
    <property type="entry name" value="Glyco_hydro127M"/>
    <property type="match status" value="1"/>
</dbReference>
<dbReference type="InterPro" id="IPR008928">
    <property type="entry name" value="6-hairpin_glycosidase_sf"/>
</dbReference>
<evidence type="ECO:0000313" key="5">
    <source>
        <dbReference type="Proteomes" id="UP001610861"/>
    </source>
</evidence>
<dbReference type="RefSeq" id="WP_396638693.1">
    <property type="nucleotide sequence ID" value="NZ_JBIQWL010000001.1"/>
</dbReference>
<dbReference type="Gene3D" id="2.60.120.200">
    <property type="match status" value="1"/>
</dbReference>
<keyword evidence="5" id="KW-1185">Reference proteome</keyword>
<dbReference type="InterPro" id="IPR046544">
    <property type="entry name" value="GH146_SB_dom"/>
</dbReference>
<accession>A0ABW7Q2Z0</accession>
<dbReference type="Pfam" id="PF20620">
    <property type="entry name" value="DUF6805"/>
    <property type="match status" value="1"/>
</dbReference>
<organism evidence="4 5">
    <name type="scientific">Microbacterium alkaliflavum</name>
    <dbReference type="NCBI Taxonomy" id="3248839"/>
    <lineage>
        <taxon>Bacteria</taxon>
        <taxon>Bacillati</taxon>
        <taxon>Actinomycetota</taxon>
        <taxon>Actinomycetes</taxon>
        <taxon>Micrococcales</taxon>
        <taxon>Microbacteriaceae</taxon>
        <taxon>Microbacterium</taxon>
    </lineage>
</organism>
<dbReference type="InterPro" id="IPR046780">
    <property type="entry name" value="aBig_2"/>
</dbReference>
<dbReference type="SMART" id="SM00560">
    <property type="entry name" value="LamGL"/>
    <property type="match status" value="1"/>
</dbReference>
<evidence type="ECO:0000256" key="2">
    <source>
        <dbReference type="ARBA" id="ARBA00023157"/>
    </source>
</evidence>
<dbReference type="SUPFAM" id="SSF49899">
    <property type="entry name" value="Concanavalin A-like lectins/glucanases"/>
    <property type="match status" value="1"/>
</dbReference>
<dbReference type="EMBL" id="JBIQWL010000001">
    <property type="protein sequence ID" value="MFH8248733.1"/>
    <property type="molecule type" value="Genomic_DNA"/>
</dbReference>
<gene>
    <name evidence="4" type="ORF">ACH3VR_00010</name>
</gene>
<evidence type="ECO:0000313" key="4">
    <source>
        <dbReference type="EMBL" id="MFH8248733.1"/>
    </source>
</evidence>
<comment type="caution">
    <text evidence="4">The sequence shown here is derived from an EMBL/GenBank/DDBJ whole genome shotgun (WGS) entry which is preliminary data.</text>
</comment>
<dbReference type="InterPro" id="IPR049046">
    <property type="entry name" value="Beta-AFase-like_GH127_middle"/>
</dbReference>
<dbReference type="PANTHER" id="PTHR31151">
    <property type="entry name" value="PROLINE-TRNA LIGASE (DUF1680)"/>
    <property type="match status" value="1"/>
</dbReference>
<dbReference type="SUPFAM" id="SSF48208">
    <property type="entry name" value="Six-hairpin glycosidases"/>
    <property type="match status" value="1"/>
</dbReference>
<dbReference type="InterPro" id="IPR006558">
    <property type="entry name" value="LamG-like"/>
</dbReference>
<protein>
    <submittedName>
        <fullName evidence="4">Beta-L-arabinofuranosidase domain-containing protein</fullName>
    </submittedName>
</protein>
<dbReference type="InterPro" id="IPR025883">
    <property type="entry name" value="Cadherin-like_domain"/>
</dbReference>
<evidence type="ECO:0000256" key="1">
    <source>
        <dbReference type="ARBA" id="ARBA00022729"/>
    </source>
</evidence>
<feature type="domain" description="LamG-like jellyroll fold" evidence="3">
    <location>
        <begin position="115"/>
        <end position="265"/>
    </location>
</feature>
<dbReference type="InterPro" id="IPR012878">
    <property type="entry name" value="Beta-AFase-like_GH127_cat"/>
</dbReference>
<dbReference type="Pfam" id="PF13385">
    <property type="entry name" value="Laminin_G_3"/>
    <property type="match status" value="1"/>
</dbReference>
<dbReference type="InterPro" id="IPR013320">
    <property type="entry name" value="ConA-like_dom_sf"/>
</dbReference>
<reference evidence="4 5" key="1">
    <citation type="submission" date="2024-09" db="EMBL/GenBank/DDBJ databases">
        <authorList>
            <person name="Pan X."/>
        </authorList>
    </citation>
    <scope>NUCLEOTIDE SEQUENCE [LARGE SCALE GENOMIC DNA]</scope>
    <source>
        <strain evidence="4 5">B2969</strain>
    </source>
</reference>